<dbReference type="InterPro" id="IPR029026">
    <property type="entry name" value="tRNA_m1G_MTases_N"/>
</dbReference>
<comment type="similarity">
    <text evidence="1">Belongs to the class IV-like SAM-binding methyltransferase superfamily. RNA methyltransferase TrmH family.</text>
</comment>
<feature type="domain" description="RNA 2-O ribose methyltransferase substrate binding" evidence="4">
    <location>
        <begin position="31"/>
        <end position="106"/>
    </location>
</feature>
<dbReference type="Pfam" id="PF22435">
    <property type="entry name" value="MRM3-like_sub_bind"/>
    <property type="match status" value="1"/>
</dbReference>
<protein>
    <submittedName>
        <fullName evidence="5">Putative TrmH family tRNA/rRNA methyltransferase</fullName>
        <ecNumber evidence="5">2.1.1.-</ecNumber>
    </submittedName>
</protein>
<dbReference type="EC" id="2.1.1.-" evidence="5"/>
<sequence length="269" mass="29836">MEIIKSKDNQILKYIRKLKNKKTRLENGEFLIEGIRFIEEALISNADIKYCICSHELKGDRAEILIKNLKDKGITVYAAEDKLMKDICDTETPQGIAAVVKQKHYDEDLLFLNSNYTIVADRIQDPGNMGTIIRTADAAGADLIVLSNGSVDPYSPKVLRSTMGSIFHIPIILSNDINGAAERMKKSGFLIYATSLDAKSFYYDENYRGKTAVIIGNEANGVEAVLLNKADKLIKIPMPGRAESLNASVSAGIVMFEIARQRMDIDKNG</sequence>
<dbReference type="CDD" id="cd18095">
    <property type="entry name" value="SpoU-like_rRNA-MTase"/>
    <property type="match status" value="1"/>
</dbReference>
<dbReference type="InterPro" id="IPR004441">
    <property type="entry name" value="rRNA_MeTrfase_TrmH"/>
</dbReference>
<dbReference type="InterPro" id="IPR029064">
    <property type="entry name" value="Ribosomal_eL30-like_sf"/>
</dbReference>
<dbReference type="Gene3D" id="3.40.1280.10">
    <property type="match status" value="1"/>
</dbReference>
<accession>A0A0P8W3Y7</accession>
<dbReference type="Gene3D" id="3.30.1330.30">
    <property type="match status" value="1"/>
</dbReference>
<dbReference type="SMART" id="SM00967">
    <property type="entry name" value="SpoU_sub_bind"/>
    <property type="match status" value="1"/>
</dbReference>
<keyword evidence="2 5" id="KW-0489">Methyltransferase</keyword>
<evidence type="ECO:0000313" key="6">
    <source>
        <dbReference type="Proteomes" id="UP000050326"/>
    </source>
</evidence>
<dbReference type="InterPro" id="IPR053888">
    <property type="entry name" value="MRM3-like_sub_bind"/>
</dbReference>
<dbReference type="NCBIfam" id="TIGR00186">
    <property type="entry name" value="rRNA_methyl_3"/>
    <property type="match status" value="1"/>
</dbReference>
<dbReference type="Proteomes" id="UP000050326">
    <property type="component" value="Unassembled WGS sequence"/>
</dbReference>
<reference evidence="5 6" key="1">
    <citation type="submission" date="2015-09" db="EMBL/GenBank/DDBJ databases">
        <title>Genome sequence of Oxobacter pfennigii DSM 3222.</title>
        <authorList>
            <person name="Poehlein A."/>
            <person name="Bengelsdorf F.R."/>
            <person name="Schiel-Bengelsdorf B."/>
            <person name="Duerre P."/>
            <person name="Daniel R."/>
        </authorList>
    </citation>
    <scope>NUCLEOTIDE SEQUENCE [LARGE SCALE GENOMIC DNA]</scope>
    <source>
        <strain evidence="5 6">DSM 3222</strain>
    </source>
</reference>
<dbReference type="OrthoDB" id="9785673at2"/>
<dbReference type="PANTHER" id="PTHR43191">
    <property type="entry name" value="RRNA METHYLTRANSFERASE 3"/>
    <property type="match status" value="1"/>
</dbReference>
<name>A0A0P8W3Y7_9CLOT</name>
<dbReference type="InterPro" id="IPR029028">
    <property type="entry name" value="Alpha/beta_knot_MTases"/>
</dbReference>
<evidence type="ECO:0000259" key="4">
    <source>
        <dbReference type="SMART" id="SM00967"/>
    </source>
</evidence>
<evidence type="ECO:0000256" key="2">
    <source>
        <dbReference type="ARBA" id="ARBA00022603"/>
    </source>
</evidence>
<dbReference type="Pfam" id="PF00588">
    <property type="entry name" value="SpoU_methylase"/>
    <property type="match status" value="1"/>
</dbReference>
<dbReference type="InterPro" id="IPR001537">
    <property type="entry name" value="SpoU_MeTrfase"/>
</dbReference>
<dbReference type="AlphaFoldDB" id="A0A0P8W3Y7"/>
<gene>
    <name evidence="5" type="ORF">OXPF_39000</name>
</gene>
<evidence type="ECO:0000256" key="1">
    <source>
        <dbReference type="ARBA" id="ARBA00007228"/>
    </source>
</evidence>
<dbReference type="InterPro" id="IPR013123">
    <property type="entry name" value="SpoU_subst-bd"/>
</dbReference>
<dbReference type="EMBL" id="LKET01000068">
    <property type="protein sequence ID" value="KPU42121.1"/>
    <property type="molecule type" value="Genomic_DNA"/>
</dbReference>
<keyword evidence="3 5" id="KW-0808">Transferase</keyword>
<dbReference type="GO" id="GO:0006396">
    <property type="term" value="P:RNA processing"/>
    <property type="evidence" value="ECO:0007669"/>
    <property type="project" value="InterPro"/>
</dbReference>
<proteinExistence type="inferred from homology"/>
<dbReference type="InterPro" id="IPR051259">
    <property type="entry name" value="rRNA_Methyltransferase"/>
</dbReference>
<dbReference type="GO" id="GO:0005737">
    <property type="term" value="C:cytoplasm"/>
    <property type="evidence" value="ECO:0007669"/>
    <property type="project" value="UniProtKB-ARBA"/>
</dbReference>
<keyword evidence="6" id="KW-1185">Reference proteome</keyword>
<evidence type="ECO:0000313" key="5">
    <source>
        <dbReference type="EMBL" id="KPU42121.1"/>
    </source>
</evidence>
<organism evidence="5 6">
    <name type="scientific">Oxobacter pfennigii</name>
    <dbReference type="NCBI Taxonomy" id="36849"/>
    <lineage>
        <taxon>Bacteria</taxon>
        <taxon>Bacillati</taxon>
        <taxon>Bacillota</taxon>
        <taxon>Clostridia</taxon>
        <taxon>Eubacteriales</taxon>
        <taxon>Clostridiaceae</taxon>
        <taxon>Oxobacter</taxon>
    </lineage>
</organism>
<comment type="caution">
    <text evidence="5">The sequence shown here is derived from an EMBL/GenBank/DDBJ whole genome shotgun (WGS) entry which is preliminary data.</text>
</comment>
<evidence type="ECO:0000256" key="3">
    <source>
        <dbReference type="ARBA" id="ARBA00022679"/>
    </source>
</evidence>
<dbReference type="PANTHER" id="PTHR43191:SF2">
    <property type="entry name" value="RRNA METHYLTRANSFERASE 3, MITOCHONDRIAL"/>
    <property type="match status" value="1"/>
</dbReference>
<dbReference type="STRING" id="36849.OXPF_39000"/>
<dbReference type="GO" id="GO:0003723">
    <property type="term" value="F:RNA binding"/>
    <property type="evidence" value="ECO:0007669"/>
    <property type="project" value="InterPro"/>
</dbReference>
<dbReference type="SUPFAM" id="SSF75217">
    <property type="entry name" value="alpha/beta knot"/>
    <property type="match status" value="1"/>
</dbReference>
<dbReference type="GO" id="GO:0008173">
    <property type="term" value="F:RNA methyltransferase activity"/>
    <property type="evidence" value="ECO:0007669"/>
    <property type="project" value="InterPro"/>
</dbReference>
<dbReference type="SUPFAM" id="SSF55315">
    <property type="entry name" value="L30e-like"/>
    <property type="match status" value="1"/>
</dbReference>
<dbReference type="RefSeq" id="WP_054876867.1">
    <property type="nucleotide sequence ID" value="NZ_LKET01000068.1"/>
</dbReference>
<dbReference type="PATRIC" id="fig|36849.3.peg.4128"/>
<dbReference type="GO" id="GO:0032259">
    <property type="term" value="P:methylation"/>
    <property type="evidence" value="ECO:0007669"/>
    <property type="project" value="UniProtKB-KW"/>
</dbReference>